<dbReference type="EMBL" id="MN044033">
    <property type="protein sequence ID" value="QDB71688.1"/>
    <property type="molecule type" value="Genomic_DNA"/>
</dbReference>
<reference evidence="2" key="1">
    <citation type="submission" date="2019-06" db="EMBL/GenBank/DDBJ databases">
        <title>Complete genome of the novel Klebsiella pneumoniae phage Marfa.</title>
        <authorList>
            <person name="Harb L."/>
            <person name="Boeckman J."/>
            <person name="Newkirk H."/>
            <person name="Liu M."/>
            <person name="Gill J."/>
            <person name="Ramsey J."/>
        </authorList>
    </citation>
    <scope>NUCLEOTIDE SEQUENCE [LARGE SCALE GENOMIC DNA]</scope>
</reference>
<sequence>MNYENSYPGYKDATLVKGGLYNVSEQEKVPNKYLEKYNGRAFINLGLSANGFVLDGYECAYHYLTRPEIRYGFPVKVKGKSKAMFVRQLYKHENSEVRVCGWWADQDGNLDRDSRADVPLSDVE</sequence>
<keyword evidence="2" id="KW-1185">Reference proteome</keyword>
<gene>
    <name evidence="1" type="ORF">CPT_Marfa_033</name>
</gene>
<accession>A0A4Y5TQM9</accession>
<evidence type="ECO:0000313" key="1">
    <source>
        <dbReference type="EMBL" id="QDB71688.1"/>
    </source>
</evidence>
<organism evidence="1 2">
    <name type="scientific">Klebsiella phage Marfa</name>
    <dbReference type="NCBI Taxonomy" id="2587809"/>
    <lineage>
        <taxon>Viruses</taxon>
        <taxon>Duplodnaviria</taxon>
        <taxon>Heunggongvirae</taxon>
        <taxon>Uroviricota</taxon>
        <taxon>Caudoviricetes</taxon>
        <taxon>Marfavirus</taxon>
        <taxon>Marfavirus marfa</taxon>
    </lineage>
</organism>
<evidence type="ECO:0000313" key="2">
    <source>
        <dbReference type="Proteomes" id="UP000320940"/>
    </source>
</evidence>
<proteinExistence type="predicted"/>
<dbReference type="Proteomes" id="UP000320940">
    <property type="component" value="Segment"/>
</dbReference>
<name>A0A4Y5TQM9_9CAUD</name>
<protein>
    <submittedName>
        <fullName evidence="1">Uncharacterized protein</fullName>
    </submittedName>
</protein>